<comment type="similarity">
    <text evidence="3">Belongs to the bacterial glucokinase family.</text>
</comment>
<dbReference type="InterPro" id="IPR003836">
    <property type="entry name" value="Glucokinase"/>
</dbReference>
<dbReference type="RefSeq" id="WP_271431975.1">
    <property type="nucleotide sequence ID" value="NZ_JAQIOY010000002.1"/>
</dbReference>
<dbReference type="PANTHER" id="PTHR47690">
    <property type="entry name" value="GLUCOKINASE"/>
    <property type="match status" value="1"/>
</dbReference>
<name>A0ABT4XRP6_9RHOB</name>
<reference evidence="4 5" key="1">
    <citation type="submission" date="2023-01" db="EMBL/GenBank/DDBJ databases">
        <title>Thalassococcus onchidii sp. nov., isolated from a marine invertebrate from the South China Sea.</title>
        <authorList>
            <person name="Xu S."/>
            <person name="Liu Z."/>
            <person name="Xu Y."/>
        </authorList>
    </citation>
    <scope>NUCLEOTIDE SEQUENCE [LARGE SCALE GENOMIC DNA]</scope>
    <source>
        <strain evidence="4 5">KCTC 32084</strain>
    </source>
</reference>
<keyword evidence="2" id="KW-0418">Kinase</keyword>
<evidence type="ECO:0000256" key="2">
    <source>
        <dbReference type="ARBA" id="ARBA00022777"/>
    </source>
</evidence>
<keyword evidence="5" id="KW-1185">Reference proteome</keyword>
<evidence type="ECO:0000256" key="1">
    <source>
        <dbReference type="ARBA" id="ARBA00022679"/>
    </source>
</evidence>
<organism evidence="4 5">
    <name type="scientific">Thalassococcus lentus</name>
    <dbReference type="NCBI Taxonomy" id="1210524"/>
    <lineage>
        <taxon>Bacteria</taxon>
        <taxon>Pseudomonadati</taxon>
        <taxon>Pseudomonadota</taxon>
        <taxon>Alphaproteobacteria</taxon>
        <taxon>Rhodobacterales</taxon>
        <taxon>Roseobacteraceae</taxon>
        <taxon>Thalassococcus</taxon>
    </lineage>
</organism>
<dbReference type="Proteomes" id="UP001210720">
    <property type="component" value="Unassembled WGS sequence"/>
</dbReference>
<evidence type="ECO:0000256" key="3">
    <source>
        <dbReference type="RuleBase" id="RU004046"/>
    </source>
</evidence>
<protein>
    <submittedName>
        <fullName evidence="4">ROK family protein</fullName>
    </submittedName>
</protein>
<dbReference type="PANTHER" id="PTHR47690:SF1">
    <property type="entry name" value="GLUCOKINASE"/>
    <property type="match status" value="1"/>
</dbReference>
<keyword evidence="1" id="KW-0808">Transferase</keyword>
<dbReference type="Gene3D" id="3.30.420.40">
    <property type="match status" value="1"/>
</dbReference>
<dbReference type="CDD" id="cd24008">
    <property type="entry name" value="ASKHA_NBD_GLK"/>
    <property type="match status" value="1"/>
</dbReference>
<dbReference type="Pfam" id="PF02685">
    <property type="entry name" value="Glucokinase"/>
    <property type="match status" value="1"/>
</dbReference>
<dbReference type="InterPro" id="IPR050201">
    <property type="entry name" value="Bacterial_glucokinase"/>
</dbReference>
<evidence type="ECO:0000313" key="5">
    <source>
        <dbReference type="Proteomes" id="UP001210720"/>
    </source>
</evidence>
<dbReference type="Gene3D" id="3.40.367.20">
    <property type="match status" value="1"/>
</dbReference>
<comment type="caution">
    <text evidence="4">The sequence shown here is derived from an EMBL/GenBank/DDBJ whole genome shotgun (WGS) entry which is preliminary data.</text>
</comment>
<proteinExistence type="inferred from homology"/>
<sequence length="322" mass="33446">MTAANTGSLAVVADVGGTNTRVALSHGSAVDANSIQRFRNSEHESLDAVLSAYLSQTGAKPGAACVAIAGPVRDGVGSLTNLDWSISRDTIASATGASTVAVLNDLQAQGHAVDHIADANLQTILPGQPAGQHAARLMIGIGTGLNSAPVYRLGGQTLVPPAEAGHISIPAQTETELRLVKSLSAQHGMPSMEEVLSGRGFANLHAWICQEDGHGVPLEANDLMTAYQNGDPQADRAVTIFVTMLGRYASNLALISLPFGGIYLCGGVARHFAPLLLKHGFAEAFSDKGRFSDFVQQFPVHMISDDYAALTGCAGHLSELTA</sequence>
<accession>A0ABT4XRP6</accession>
<dbReference type="SUPFAM" id="SSF53067">
    <property type="entry name" value="Actin-like ATPase domain"/>
    <property type="match status" value="1"/>
</dbReference>
<gene>
    <name evidence="4" type="ORF">PFY00_07795</name>
</gene>
<dbReference type="InterPro" id="IPR043129">
    <property type="entry name" value="ATPase_NBD"/>
</dbReference>
<evidence type="ECO:0000313" key="4">
    <source>
        <dbReference type="EMBL" id="MDA7424623.1"/>
    </source>
</evidence>
<dbReference type="EMBL" id="JAQIOY010000002">
    <property type="protein sequence ID" value="MDA7424623.1"/>
    <property type="molecule type" value="Genomic_DNA"/>
</dbReference>